<dbReference type="PaxDb" id="2850-Phatr47234"/>
<keyword evidence="4" id="KW-1185">Reference proteome</keyword>
<keyword evidence="2" id="KW-1133">Transmembrane helix</keyword>
<evidence type="ECO:0000313" key="3">
    <source>
        <dbReference type="EMBL" id="EEC47385.1"/>
    </source>
</evidence>
<dbReference type="Proteomes" id="UP000000759">
    <property type="component" value="Chromosome 12"/>
</dbReference>
<keyword evidence="2" id="KW-0472">Membrane</keyword>
<dbReference type="InParanoid" id="B7G2X9"/>
<feature type="compositionally biased region" description="Low complexity" evidence="1">
    <location>
        <begin position="101"/>
        <end position="121"/>
    </location>
</feature>
<name>B7G2X9_PHATC</name>
<feature type="transmembrane region" description="Helical" evidence="2">
    <location>
        <begin position="69"/>
        <end position="89"/>
    </location>
</feature>
<accession>B7G2X9</accession>
<feature type="region of interest" description="Disordered" evidence="1">
    <location>
        <begin position="95"/>
        <end position="127"/>
    </location>
</feature>
<evidence type="ECO:0000313" key="4">
    <source>
        <dbReference type="Proteomes" id="UP000000759"/>
    </source>
</evidence>
<reference evidence="4" key="2">
    <citation type="submission" date="2008-08" db="EMBL/GenBank/DDBJ databases">
        <authorList>
            <consortium name="Diatom Consortium"/>
            <person name="Grigoriev I."/>
            <person name="Grimwood J."/>
            <person name="Kuo A."/>
            <person name="Otillar R.P."/>
            <person name="Salamov A."/>
            <person name="Detter J.C."/>
            <person name="Lindquist E."/>
            <person name="Shapiro H."/>
            <person name="Lucas S."/>
            <person name="Glavina del Rio T."/>
            <person name="Pitluck S."/>
            <person name="Rokhsar D."/>
            <person name="Bowler C."/>
        </authorList>
    </citation>
    <scope>GENOME REANNOTATION</scope>
    <source>
        <strain evidence="4">CCAP 1055/1</strain>
    </source>
</reference>
<dbReference type="AlphaFoldDB" id="B7G2X9"/>
<evidence type="ECO:0000256" key="1">
    <source>
        <dbReference type="SAM" id="MobiDB-lite"/>
    </source>
</evidence>
<dbReference type="GeneID" id="7201989"/>
<sequence>MCLDQPLAQAFQLSVFTTPISSLYNLGMKSPSITMSDLWTRGLVVLATPEPWEQHSVTKKTLRRTRKRCTYALVVLLGIVGLLGVTLGITNRTNSRTESQTTAITATDGTTTGDANGNSDNLDGDTNNALSVSQTSHVIAWPVATSCLDEPFRPLVRVSCGATETVRIRTVQNANRTLTSDRTNVATCVPNQLANSARLAVAFGTVPAPCRGPSAPSKRCCPRRSLPTPPITLRTNPDQSCEGMLTEILDPIMGLNPANPAT</sequence>
<dbReference type="KEGG" id="pti:PHATRDRAFT_47234"/>
<proteinExistence type="predicted"/>
<keyword evidence="2" id="KW-0812">Transmembrane</keyword>
<dbReference type="HOGENOM" id="CLU_1059451_0_0_1"/>
<organism evidence="3 4">
    <name type="scientific">Phaeodactylum tricornutum (strain CCAP 1055/1)</name>
    <dbReference type="NCBI Taxonomy" id="556484"/>
    <lineage>
        <taxon>Eukaryota</taxon>
        <taxon>Sar</taxon>
        <taxon>Stramenopiles</taxon>
        <taxon>Ochrophyta</taxon>
        <taxon>Bacillariophyta</taxon>
        <taxon>Bacillariophyceae</taxon>
        <taxon>Bacillariophycidae</taxon>
        <taxon>Naviculales</taxon>
        <taxon>Phaeodactylaceae</taxon>
        <taxon>Phaeodactylum</taxon>
    </lineage>
</organism>
<protein>
    <submittedName>
        <fullName evidence="3">Uncharacterized protein</fullName>
    </submittedName>
</protein>
<dbReference type="EMBL" id="CM000614">
    <property type="protein sequence ID" value="EEC47385.1"/>
    <property type="molecule type" value="Genomic_DNA"/>
</dbReference>
<gene>
    <name evidence="3" type="ORF">PHATRDRAFT_47234</name>
</gene>
<evidence type="ECO:0000256" key="2">
    <source>
        <dbReference type="SAM" id="Phobius"/>
    </source>
</evidence>
<dbReference type="RefSeq" id="XP_002181462.1">
    <property type="nucleotide sequence ID" value="XM_002181426.1"/>
</dbReference>
<reference evidence="3 4" key="1">
    <citation type="journal article" date="2008" name="Nature">
        <title>The Phaeodactylum genome reveals the evolutionary history of diatom genomes.</title>
        <authorList>
            <person name="Bowler C."/>
            <person name="Allen A.E."/>
            <person name="Badger J.H."/>
            <person name="Grimwood J."/>
            <person name="Jabbari K."/>
            <person name="Kuo A."/>
            <person name="Maheswari U."/>
            <person name="Martens C."/>
            <person name="Maumus F."/>
            <person name="Otillar R.P."/>
            <person name="Rayko E."/>
            <person name="Salamov A."/>
            <person name="Vandepoele K."/>
            <person name="Beszteri B."/>
            <person name="Gruber A."/>
            <person name="Heijde M."/>
            <person name="Katinka M."/>
            <person name="Mock T."/>
            <person name="Valentin K."/>
            <person name="Verret F."/>
            <person name="Berges J.A."/>
            <person name="Brownlee C."/>
            <person name="Cadoret J.P."/>
            <person name="Chiovitti A."/>
            <person name="Choi C.J."/>
            <person name="Coesel S."/>
            <person name="De Martino A."/>
            <person name="Detter J.C."/>
            <person name="Durkin C."/>
            <person name="Falciatore A."/>
            <person name="Fournet J."/>
            <person name="Haruta M."/>
            <person name="Huysman M.J."/>
            <person name="Jenkins B.D."/>
            <person name="Jiroutova K."/>
            <person name="Jorgensen R.E."/>
            <person name="Joubert Y."/>
            <person name="Kaplan A."/>
            <person name="Kroger N."/>
            <person name="Kroth P.G."/>
            <person name="La Roche J."/>
            <person name="Lindquist E."/>
            <person name="Lommer M."/>
            <person name="Martin-Jezequel V."/>
            <person name="Lopez P.J."/>
            <person name="Lucas S."/>
            <person name="Mangogna M."/>
            <person name="McGinnis K."/>
            <person name="Medlin L.K."/>
            <person name="Montsant A."/>
            <person name="Oudot-Le Secq M.P."/>
            <person name="Napoli C."/>
            <person name="Obornik M."/>
            <person name="Parker M.S."/>
            <person name="Petit J.L."/>
            <person name="Porcel B.M."/>
            <person name="Poulsen N."/>
            <person name="Robison M."/>
            <person name="Rychlewski L."/>
            <person name="Rynearson T.A."/>
            <person name="Schmutz J."/>
            <person name="Shapiro H."/>
            <person name="Siaut M."/>
            <person name="Stanley M."/>
            <person name="Sussman M.R."/>
            <person name="Taylor A.R."/>
            <person name="Vardi A."/>
            <person name="von Dassow P."/>
            <person name="Vyverman W."/>
            <person name="Willis A."/>
            <person name="Wyrwicz L.S."/>
            <person name="Rokhsar D.S."/>
            <person name="Weissenbach J."/>
            <person name="Armbrust E.V."/>
            <person name="Green B.R."/>
            <person name="Van de Peer Y."/>
            <person name="Grigoriev I.V."/>
        </authorList>
    </citation>
    <scope>NUCLEOTIDE SEQUENCE [LARGE SCALE GENOMIC DNA]</scope>
    <source>
        <strain evidence="3 4">CCAP 1055/1</strain>
    </source>
</reference>